<dbReference type="Gene3D" id="1.25.40.10">
    <property type="entry name" value="Tetratricopeptide repeat domain"/>
    <property type="match status" value="5"/>
</dbReference>
<dbReference type="PANTHER" id="PTHR15704:SF7">
    <property type="entry name" value="SUPERKILLER COMPLEX PROTEIN 3"/>
    <property type="match status" value="1"/>
</dbReference>
<evidence type="ECO:0000256" key="1">
    <source>
        <dbReference type="ARBA" id="ARBA00022737"/>
    </source>
</evidence>
<dbReference type="GO" id="GO:0006401">
    <property type="term" value="P:RNA catabolic process"/>
    <property type="evidence" value="ECO:0007669"/>
    <property type="project" value="InterPro"/>
</dbReference>
<evidence type="ECO:0000256" key="3">
    <source>
        <dbReference type="PROSITE-ProRule" id="PRU00339"/>
    </source>
</evidence>
<evidence type="ECO:0000313" key="5">
    <source>
        <dbReference type="Proteomes" id="UP001140094"/>
    </source>
</evidence>
<dbReference type="OrthoDB" id="421075at2759"/>
<feature type="repeat" description="TPR" evidence="3">
    <location>
        <begin position="429"/>
        <end position="462"/>
    </location>
</feature>
<feature type="repeat" description="TPR" evidence="3">
    <location>
        <begin position="955"/>
        <end position="988"/>
    </location>
</feature>
<dbReference type="SUPFAM" id="SSF48452">
    <property type="entry name" value="TPR-like"/>
    <property type="match status" value="4"/>
</dbReference>
<dbReference type="SMART" id="SM00028">
    <property type="entry name" value="TPR"/>
    <property type="match status" value="12"/>
</dbReference>
<reference evidence="4" key="1">
    <citation type="submission" date="2022-07" db="EMBL/GenBank/DDBJ databases">
        <title>Phylogenomic reconstructions and comparative analyses of Kickxellomycotina fungi.</title>
        <authorList>
            <person name="Reynolds N.K."/>
            <person name="Stajich J.E."/>
            <person name="Barry K."/>
            <person name="Grigoriev I.V."/>
            <person name="Crous P."/>
            <person name="Smith M.E."/>
        </authorList>
    </citation>
    <scope>NUCLEOTIDE SEQUENCE</scope>
    <source>
        <strain evidence="4">NRRL 1565</strain>
    </source>
</reference>
<dbReference type="PROSITE" id="PS50005">
    <property type="entry name" value="TPR"/>
    <property type="match status" value="5"/>
</dbReference>
<evidence type="ECO:0000256" key="2">
    <source>
        <dbReference type="ARBA" id="ARBA00022803"/>
    </source>
</evidence>
<comment type="caution">
    <text evidence="4">The sequence shown here is derived from an EMBL/GenBank/DDBJ whole genome shotgun (WGS) entry which is preliminary data.</text>
</comment>
<sequence length="1323" mass="144084">MSVIFKAKLKSAKTAVAEKDYDYAYDLCHDLLELDADNYNVHILLGVSCQHMSKWSEGERVYQRAMEMPKANILAWQGICALYEASKEQEKYEQALAALRQRYMDDGNQAKAWETMHKIIEQHEASGDQRRLVRTLRELTGSGQFHTLLEATGAEPAPPSGYELLARMYEIESALDERTINSEISKRRTRLGAGPIAKVRQEVRKEVFGESGVLETLEQQILLYAESDNKSDEVQMLKERYFEALVDRVDVMEEDQKQKAVNQLQHTASDLALNDRCAAAFEFLIETTDACDSDGELADLVQRYIDKFPNGRLQQAVQAWLALEKGESSASVADTAREGVQKVPDSPFAHVQAVRAALSNRQYQATVDAAIAARQAVQQFQAKYGVGLEHTQRVLDMGAADAYLQIGAEHASDAEHLYRKCVEANDDDAEAKLGLGLATCALGNVDEGQKILEKLLEADPKNHLALGGLGAARMEAGDAQGAVDYLRQAVDIEPGHAVHHARLGSAYWQLGGQWQSDRQYAYTSWLRAARLDAGIAEVFSGLGLWYQQHGDDTERAKKCLAKCMALDSTNGTAGAALADMYVAEGSDDLCEALLVRATDSSYGLRWAWRRLGFLWLRQGRGEQAVAAFQSALSGDRGDARCWEGLCEAYQSIGRMHTSVKVAQRVVELEPQDVAGYWLCAQTSMRARRVEDALRYFAEAAEHANGAAAEALWGRALSAGRAECLVACAEKWHAEGLFGRVAEAGNGALATVLALLEEDPAQTAHLLWSIVYAACAWLLRVQALFETHPELIAETTVGGLVEQARQIQASDTIPGFLAQTLRTAAEETRTYDLYGGHVQRLLKLATLAAQRRIVTAPTTGLASAAWVDLGHAYYEHSTRLSPVALQVDATLQDESVTHPRQPLLEAAADCAAAAIRLESDSARAHTLQGVVATQRRQAALAQHAFIMATRHAPQSGIPWADLGFLYLQHGDAELANKAFSRAQMLDPGLVAGWLGQALVAEKLHSSECAELFEACVLLDGVSSAAADFGYAAHVWQATVTRTESRKTVQPRSEQSRLALAIYAARRLVARTEDDCGAAHHLLAMLLELNGEYDAAAIAYRAAWTRVERGGAREWTALVSLGRAQCSAALYEDAVETYVRAEELQPADAEKVQQLFAAMGCGLALFFANRLEESLQRFEVALALSDAGDQRACVAVVVAQVLWALGADEHRALARQHLLDAMADHPAVPGLAALFAIGLLLDDADLVAAARTELLCQSPADAALHSTARLESCLAVLRDDHPAARRALARALNCEPSDASLWLLLADFETLLARPASAATAAAAA</sequence>
<keyword evidence="5" id="KW-1185">Reference proteome</keyword>
<dbReference type="EMBL" id="JANBUO010000622">
    <property type="protein sequence ID" value="KAJ2802701.1"/>
    <property type="molecule type" value="Genomic_DNA"/>
</dbReference>
<keyword evidence="1" id="KW-0677">Repeat</keyword>
<feature type="non-terminal residue" evidence="4">
    <location>
        <position position="1323"/>
    </location>
</feature>
<dbReference type="Pfam" id="PF14559">
    <property type="entry name" value="TPR_19"/>
    <property type="match status" value="1"/>
</dbReference>
<gene>
    <name evidence="4" type="primary">SKI3</name>
    <name evidence="4" type="ORF">H4R20_003177</name>
</gene>
<dbReference type="InterPro" id="IPR011990">
    <property type="entry name" value="TPR-like_helical_dom_sf"/>
</dbReference>
<dbReference type="GO" id="GO:0055087">
    <property type="term" value="C:Ski complex"/>
    <property type="evidence" value="ECO:0007669"/>
    <property type="project" value="InterPro"/>
</dbReference>
<protein>
    <submittedName>
        <fullName evidence="4">Superkiller protein 3</fullName>
    </submittedName>
</protein>
<dbReference type="InterPro" id="IPR039226">
    <property type="entry name" value="Ski3/TTC37"/>
</dbReference>
<dbReference type="Proteomes" id="UP001140094">
    <property type="component" value="Unassembled WGS sequence"/>
</dbReference>
<feature type="repeat" description="TPR" evidence="3">
    <location>
        <begin position="1113"/>
        <end position="1146"/>
    </location>
</feature>
<organism evidence="4 5">
    <name type="scientific">Coemansia guatemalensis</name>
    <dbReference type="NCBI Taxonomy" id="2761395"/>
    <lineage>
        <taxon>Eukaryota</taxon>
        <taxon>Fungi</taxon>
        <taxon>Fungi incertae sedis</taxon>
        <taxon>Zoopagomycota</taxon>
        <taxon>Kickxellomycotina</taxon>
        <taxon>Kickxellomycetes</taxon>
        <taxon>Kickxellales</taxon>
        <taxon>Kickxellaceae</taxon>
        <taxon>Coemansia</taxon>
    </lineage>
</organism>
<accession>A0A9W8HTT5</accession>
<dbReference type="PANTHER" id="PTHR15704">
    <property type="entry name" value="SUPERKILLER 3 PROTEIN-RELATED"/>
    <property type="match status" value="1"/>
</dbReference>
<feature type="repeat" description="TPR" evidence="3">
    <location>
        <begin position="463"/>
        <end position="496"/>
    </location>
</feature>
<keyword evidence="2 3" id="KW-0802">TPR repeat</keyword>
<dbReference type="InterPro" id="IPR019734">
    <property type="entry name" value="TPR_rpt"/>
</dbReference>
<feature type="repeat" description="TPR" evidence="3">
    <location>
        <begin position="605"/>
        <end position="638"/>
    </location>
</feature>
<proteinExistence type="predicted"/>
<evidence type="ECO:0000313" key="4">
    <source>
        <dbReference type="EMBL" id="KAJ2802701.1"/>
    </source>
</evidence>
<name>A0A9W8HTT5_9FUNG</name>